<dbReference type="InterPro" id="IPR000182">
    <property type="entry name" value="GNAT_dom"/>
</dbReference>
<dbReference type="CDD" id="cd04301">
    <property type="entry name" value="NAT_SF"/>
    <property type="match status" value="1"/>
</dbReference>
<dbReference type="Pfam" id="PF00583">
    <property type="entry name" value="Acetyltransf_1"/>
    <property type="match status" value="1"/>
</dbReference>
<gene>
    <name evidence="2" type="ORF">GCM10010178_81680</name>
</gene>
<proteinExistence type="predicted"/>
<accession>A0ABQ2VCE8</accession>
<name>A0ABQ2VCE8_9PSEU</name>
<comment type="caution">
    <text evidence="2">The sequence shown here is derived from an EMBL/GenBank/DDBJ whole genome shotgun (WGS) entry which is preliminary data.</text>
</comment>
<evidence type="ECO:0000313" key="3">
    <source>
        <dbReference type="Proteomes" id="UP000649573"/>
    </source>
</evidence>
<dbReference type="PROSITE" id="PS51186">
    <property type="entry name" value="GNAT"/>
    <property type="match status" value="1"/>
</dbReference>
<reference evidence="3" key="1">
    <citation type="journal article" date="2019" name="Int. J. Syst. Evol. Microbiol.">
        <title>The Global Catalogue of Microorganisms (GCM) 10K type strain sequencing project: providing services to taxonomists for standard genome sequencing and annotation.</title>
        <authorList>
            <consortium name="The Broad Institute Genomics Platform"/>
            <consortium name="The Broad Institute Genome Sequencing Center for Infectious Disease"/>
            <person name="Wu L."/>
            <person name="Ma J."/>
        </authorList>
    </citation>
    <scope>NUCLEOTIDE SEQUENCE [LARGE SCALE GENOMIC DNA]</scope>
    <source>
        <strain evidence="3">JCM 3296</strain>
    </source>
</reference>
<dbReference type="Gene3D" id="3.40.630.30">
    <property type="match status" value="1"/>
</dbReference>
<dbReference type="Proteomes" id="UP000649573">
    <property type="component" value="Unassembled WGS sequence"/>
</dbReference>
<evidence type="ECO:0000313" key="2">
    <source>
        <dbReference type="EMBL" id="GGU78324.1"/>
    </source>
</evidence>
<dbReference type="InterPro" id="IPR016181">
    <property type="entry name" value="Acyl_CoA_acyltransferase"/>
</dbReference>
<keyword evidence="3" id="KW-1185">Reference proteome</keyword>
<feature type="domain" description="N-acetyltransferase" evidence="1">
    <location>
        <begin position="21"/>
        <end position="172"/>
    </location>
</feature>
<dbReference type="SUPFAM" id="SSF55729">
    <property type="entry name" value="Acyl-CoA N-acyltransferases (Nat)"/>
    <property type="match status" value="1"/>
</dbReference>
<dbReference type="EMBL" id="BMRE01000066">
    <property type="protein sequence ID" value="GGU78324.1"/>
    <property type="molecule type" value="Genomic_DNA"/>
</dbReference>
<protein>
    <recommendedName>
        <fullName evidence="1">N-acetyltransferase domain-containing protein</fullName>
    </recommendedName>
</protein>
<organism evidence="2 3">
    <name type="scientific">Lentzea flava</name>
    <dbReference type="NCBI Taxonomy" id="103732"/>
    <lineage>
        <taxon>Bacteria</taxon>
        <taxon>Bacillati</taxon>
        <taxon>Actinomycetota</taxon>
        <taxon>Actinomycetes</taxon>
        <taxon>Pseudonocardiales</taxon>
        <taxon>Pseudonocardiaceae</taxon>
        <taxon>Lentzea</taxon>
    </lineage>
</organism>
<sequence length="190" mass="20601">MSSESKLSYSSDSELRGSILMRVTELNRDTAPDAVDAVFAGLSARSRYLRFHSPTPRLTASARRVLVDVDGERHAAVCAHIGGDPVGIARVIRTGECGAEIAVAVVDLWQRRGIGRRLLEELTTIAARMGVAELHGDVLPDNSGMLALVRKVLPGVRLTREADTIQLSYPLAWVTAEITDADLIESLQEI</sequence>
<evidence type="ECO:0000259" key="1">
    <source>
        <dbReference type="PROSITE" id="PS51186"/>
    </source>
</evidence>